<accession>A0A1V2IBL7</accession>
<sequence>MAKVEVAGGRVEVVLSQKERLAALRGDVSAALGEIVDVRVSPHPFGELRGIRAPGTGVPGVIAIGTWRHRGGKDFVAIYRGRPAVVVTLAPDSEFERFIIGVEDPDETVAGILAHLPRGLTTSGS</sequence>
<organism evidence="1 2">
    <name type="scientific">Pseudofrankia asymbiotica</name>
    <dbReference type="NCBI Taxonomy" id="1834516"/>
    <lineage>
        <taxon>Bacteria</taxon>
        <taxon>Bacillati</taxon>
        <taxon>Actinomycetota</taxon>
        <taxon>Actinomycetes</taxon>
        <taxon>Frankiales</taxon>
        <taxon>Frankiaceae</taxon>
        <taxon>Pseudofrankia</taxon>
    </lineage>
</organism>
<dbReference type="AlphaFoldDB" id="A0A1V2IBL7"/>
<proteinExistence type="predicted"/>
<reference evidence="2" key="1">
    <citation type="submission" date="2016-10" db="EMBL/GenBank/DDBJ databases">
        <title>Frankia sp. NRRL B-16386 Genome sequencing.</title>
        <authorList>
            <person name="Ghodhbane-Gtari F."/>
            <person name="Swanson E."/>
            <person name="Gueddou A."/>
            <person name="Hezbri K."/>
            <person name="Ktari K."/>
            <person name="Nouioui I."/>
            <person name="Morris K."/>
            <person name="Simpson S."/>
            <person name="Abebe-Akele F."/>
            <person name="Thomas K."/>
            <person name="Gtari M."/>
            <person name="Tisa L.S."/>
        </authorList>
    </citation>
    <scope>NUCLEOTIDE SEQUENCE [LARGE SCALE GENOMIC DNA]</scope>
    <source>
        <strain evidence="2">NRRL B-16386</strain>
    </source>
</reference>
<evidence type="ECO:0000313" key="2">
    <source>
        <dbReference type="Proteomes" id="UP000188929"/>
    </source>
</evidence>
<dbReference type="STRING" id="1834516.BL253_12625"/>
<dbReference type="RefSeq" id="WP_076816672.1">
    <property type="nucleotide sequence ID" value="NZ_MOMC01000024.1"/>
</dbReference>
<comment type="caution">
    <text evidence="1">The sequence shown here is derived from an EMBL/GenBank/DDBJ whole genome shotgun (WGS) entry which is preliminary data.</text>
</comment>
<dbReference type="Proteomes" id="UP000188929">
    <property type="component" value="Unassembled WGS sequence"/>
</dbReference>
<protein>
    <recommendedName>
        <fullName evidence="3">Bacterial Pleckstrin homology domain-containing protein</fullName>
    </recommendedName>
</protein>
<dbReference type="EMBL" id="MOMC01000024">
    <property type="protein sequence ID" value="ONH30592.1"/>
    <property type="molecule type" value="Genomic_DNA"/>
</dbReference>
<evidence type="ECO:0008006" key="3">
    <source>
        <dbReference type="Google" id="ProtNLM"/>
    </source>
</evidence>
<dbReference type="OrthoDB" id="530515at2"/>
<evidence type="ECO:0000313" key="1">
    <source>
        <dbReference type="EMBL" id="ONH30592.1"/>
    </source>
</evidence>
<keyword evidence="2" id="KW-1185">Reference proteome</keyword>
<name>A0A1V2IBL7_9ACTN</name>
<gene>
    <name evidence="1" type="ORF">BL253_12625</name>
</gene>